<comment type="catalytic activity">
    <reaction evidence="11">
        <text>L-homoserine + NADP(+) = L-aspartate 4-semialdehyde + NADPH + H(+)</text>
        <dbReference type="Rhea" id="RHEA:15761"/>
        <dbReference type="ChEBI" id="CHEBI:15378"/>
        <dbReference type="ChEBI" id="CHEBI:57476"/>
        <dbReference type="ChEBI" id="CHEBI:57783"/>
        <dbReference type="ChEBI" id="CHEBI:58349"/>
        <dbReference type="ChEBI" id="CHEBI:537519"/>
        <dbReference type="EC" id="1.1.1.3"/>
    </reaction>
    <physiologicalReaction direction="right-to-left" evidence="11">
        <dbReference type="Rhea" id="RHEA:15763"/>
    </physiologicalReaction>
</comment>
<evidence type="ECO:0000256" key="14">
    <source>
        <dbReference type="PIRSR" id="PIRSR036497-1"/>
    </source>
</evidence>
<evidence type="ECO:0000256" key="4">
    <source>
        <dbReference type="ARBA" id="ARBA00006753"/>
    </source>
</evidence>
<evidence type="ECO:0000256" key="7">
    <source>
        <dbReference type="ARBA" id="ARBA00022697"/>
    </source>
</evidence>
<evidence type="ECO:0000313" key="19">
    <source>
        <dbReference type="EMBL" id="TDK33783.1"/>
    </source>
</evidence>
<dbReference type="InterPro" id="IPR022697">
    <property type="entry name" value="HDH_short"/>
</dbReference>
<feature type="domain" description="Homoserine dehydrogenase catalytic" evidence="17">
    <location>
        <begin position="159"/>
        <end position="355"/>
    </location>
</feature>
<dbReference type="GO" id="GO:0009086">
    <property type="term" value="P:methionine biosynthetic process"/>
    <property type="evidence" value="ECO:0007669"/>
    <property type="project" value="UniProtKB-KW"/>
</dbReference>
<dbReference type="PANTHER" id="PTHR43070:SF5">
    <property type="entry name" value="HOMOSERINE DEHYDROGENASE"/>
    <property type="match status" value="1"/>
</dbReference>
<feature type="binding site" evidence="15">
    <location>
        <position position="212"/>
    </location>
    <ligand>
        <name>L-homoserine</name>
        <dbReference type="ChEBI" id="CHEBI:57476"/>
    </ligand>
</feature>
<dbReference type="AlphaFoldDB" id="A0A4R5UES3"/>
<dbReference type="EMBL" id="SMTG01000002">
    <property type="protein sequence ID" value="TDK33783.1"/>
    <property type="molecule type" value="Genomic_DNA"/>
</dbReference>
<evidence type="ECO:0000256" key="8">
    <source>
        <dbReference type="ARBA" id="ARBA00022857"/>
    </source>
</evidence>
<dbReference type="UniPathway" id="UPA00051">
    <property type="reaction ID" value="UER00465"/>
</dbReference>
<dbReference type="OrthoDB" id="9799110at2"/>
<feature type="binding site" evidence="15">
    <location>
        <begin position="24"/>
        <end position="29"/>
    </location>
    <ligand>
        <name>NADP(+)</name>
        <dbReference type="ChEBI" id="CHEBI:58349"/>
    </ligand>
</feature>
<comment type="cofactor">
    <cofactor evidence="1">
        <name>a metal cation</name>
        <dbReference type="ChEBI" id="CHEBI:25213"/>
    </cofactor>
</comment>
<comment type="similarity">
    <text evidence="4 13 16">Belongs to the homoserine dehydrogenase family.</text>
</comment>
<dbReference type="Proteomes" id="UP000295543">
    <property type="component" value="Unassembled WGS sequence"/>
</dbReference>
<feature type="binding site" evidence="15">
    <location>
        <position position="101"/>
    </location>
    <ligand>
        <name>NADPH</name>
        <dbReference type="ChEBI" id="CHEBI:57783"/>
    </ligand>
</feature>
<evidence type="ECO:0000256" key="16">
    <source>
        <dbReference type="RuleBase" id="RU004171"/>
    </source>
</evidence>
<dbReference type="RefSeq" id="WP_133393193.1">
    <property type="nucleotide sequence ID" value="NZ_SMTG01000002.1"/>
</dbReference>
<dbReference type="FunFam" id="3.30.360.10:FF:000006">
    <property type="entry name" value="Bifunctional aspartokinase/homoserine dehydrogenase"/>
    <property type="match status" value="1"/>
</dbReference>
<feature type="active site" description="Proton donor" evidence="14">
    <location>
        <position position="227"/>
    </location>
</feature>
<sequence length="360" mass="37170">MSAVVSLRSNRRAQPAPARLALLGTGTVGSAFVARYARLAAQGVALPEIAWLCNSRTQVSGGDDLHAALEQARGAARKRGGFPPWAEGESPRPGDIIVDATASETVADWHPEWLTRGVHVVTANKLGTGGDLGRALAIGDARATGGRYGDSATVGAGLPLLRSLRALIDGGDRIHAIEGVLSGSLAWLFGRYDGSRPFSALVREARNAGYTEPDPRVDLSGEDVRRKLLILARAAGIALPAHEVEVASLVPAALAAVGEDAVDAALDALDAGLFARHAAARAAGERLCFVGRFEVGGRAQVGLRSLPADHPLCAGSGTDNRVAIHSDRYADHPLVIQGPGAGAEVTAAALLDDVLSIGSR</sequence>
<dbReference type="SUPFAM" id="SSF55347">
    <property type="entry name" value="Glyceraldehyde-3-phosphate dehydrogenase-like, C-terminal domain"/>
    <property type="match status" value="1"/>
</dbReference>
<keyword evidence="6 13" id="KW-0028">Amino-acid biosynthesis</keyword>
<feature type="domain" description="Aspartate/homoserine dehydrogenase NAD-binding" evidence="18">
    <location>
        <begin position="24"/>
        <end position="143"/>
    </location>
</feature>
<keyword evidence="9 13" id="KW-0560">Oxidoreductase</keyword>
<evidence type="ECO:0000256" key="1">
    <source>
        <dbReference type="ARBA" id="ARBA00001920"/>
    </source>
</evidence>
<comment type="pathway">
    <text evidence="3">Amino-acid biosynthesis; L-methionine biosynthesis via de novo pathway; L-homoserine from L-aspartate: step 3/3.</text>
</comment>
<evidence type="ECO:0000313" key="20">
    <source>
        <dbReference type="Proteomes" id="UP000295543"/>
    </source>
</evidence>
<keyword evidence="7 13" id="KW-0791">Threonine biosynthesis</keyword>
<evidence type="ECO:0000256" key="15">
    <source>
        <dbReference type="PIRSR" id="PIRSR036497-2"/>
    </source>
</evidence>
<evidence type="ECO:0000256" key="10">
    <source>
        <dbReference type="ARBA" id="ARBA00023167"/>
    </source>
</evidence>
<dbReference type="Gene3D" id="3.40.50.720">
    <property type="entry name" value="NAD(P)-binding Rossmann-like Domain"/>
    <property type="match status" value="1"/>
</dbReference>
<comment type="caution">
    <text evidence="19">The sequence shown here is derived from an EMBL/GenBank/DDBJ whole genome shotgun (WGS) entry which is preliminary data.</text>
</comment>
<dbReference type="InterPro" id="IPR001342">
    <property type="entry name" value="HDH_cat"/>
</dbReference>
<dbReference type="PIRSF" id="PIRSF036497">
    <property type="entry name" value="HDH_short"/>
    <property type="match status" value="1"/>
</dbReference>
<dbReference type="Pfam" id="PF00742">
    <property type="entry name" value="Homoserine_dh"/>
    <property type="match status" value="1"/>
</dbReference>
<dbReference type="InterPro" id="IPR011147">
    <property type="entry name" value="Bifunc_Aspkin/hSer_DH"/>
</dbReference>
<accession>A0A4R5UES3</accession>
<keyword evidence="20" id="KW-1185">Reference proteome</keyword>
<reference evidence="19 20" key="1">
    <citation type="submission" date="2019-03" db="EMBL/GenBank/DDBJ databases">
        <title>Luteimonas zhaokaii sp.nov., isolated from the rectal contents of Plateau pika in Yushu, Qinghai Province, China.</title>
        <authorList>
            <person name="Zhang G."/>
        </authorList>
    </citation>
    <scope>NUCLEOTIDE SEQUENCE [LARGE SCALE GENOMIC DNA]</scope>
    <source>
        <strain evidence="19 20">THG-MD21</strain>
    </source>
</reference>
<evidence type="ECO:0000256" key="13">
    <source>
        <dbReference type="PIRNR" id="PIRNR036497"/>
    </source>
</evidence>
<evidence type="ECO:0000256" key="12">
    <source>
        <dbReference type="ARBA" id="ARBA00049031"/>
    </source>
</evidence>
<dbReference type="InterPro" id="IPR019811">
    <property type="entry name" value="HDH_CS"/>
</dbReference>
<evidence type="ECO:0000256" key="6">
    <source>
        <dbReference type="ARBA" id="ARBA00022605"/>
    </source>
</evidence>
<evidence type="ECO:0000256" key="9">
    <source>
        <dbReference type="ARBA" id="ARBA00023002"/>
    </source>
</evidence>
<dbReference type="GO" id="GO:0009088">
    <property type="term" value="P:threonine biosynthetic process"/>
    <property type="evidence" value="ECO:0007669"/>
    <property type="project" value="UniProtKB-UniPathway"/>
</dbReference>
<protein>
    <recommendedName>
        <fullName evidence="5 13">Homoserine dehydrogenase</fullName>
        <shortName evidence="13">HDH</shortName>
        <ecNumber evidence="5 13">1.1.1.3</ecNumber>
    </recommendedName>
</protein>
<proteinExistence type="inferred from homology"/>
<dbReference type="UniPathway" id="UPA00050">
    <property type="reaction ID" value="UER00063"/>
</dbReference>
<evidence type="ECO:0000259" key="18">
    <source>
        <dbReference type="Pfam" id="PF03447"/>
    </source>
</evidence>
<evidence type="ECO:0000256" key="5">
    <source>
        <dbReference type="ARBA" id="ARBA00013213"/>
    </source>
</evidence>
<dbReference type="Pfam" id="PF03447">
    <property type="entry name" value="NAD_binding_3"/>
    <property type="match status" value="1"/>
</dbReference>
<dbReference type="SUPFAM" id="SSF51735">
    <property type="entry name" value="NAD(P)-binding Rossmann-fold domains"/>
    <property type="match status" value="1"/>
</dbReference>
<dbReference type="GO" id="GO:0009090">
    <property type="term" value="P:homoserine biosynthetic process"/>
    <property type="evidence" value="ECO:0007669"/>
    <property type="project" value="UniProtKB-ARBA"/>
</dbReference>
<dbReference type="GO" id="GO:0009089">
    <property type="term" value="P:lysine biosynthetic process via diaminopimelate"/>
    <property type="evidence" value="ECO:0007669"/>
    <property type="project" value="UniProtKB-ARBA"/>
</dbReference>
<dbReference type="PROSITE" id="PS01042">
    <property type="entry name" value="HOMOSER_DHGENASE"/>
    <property type="match status" value="1"/>
</dbReference>
<evidence type="ECO:0000259" key="17">
    <source>
        <dbReference type="Pfam" id="PF00742"/>
    </source>
</evidence>
<dbReference type="InterPro" id="IPR005106">
    <property type="entry name" value="Asp/hSer_DH_NAD-bd"/>
</dbReference>
<feature type="binding site" evidence="15">
    <location>
        <position position="125"/>
    </location>
    <ligand>
        <name>NADPH</name>
        <dbReference type="ChEBI" id="CHEBI:57783"/>
    </ligand>
</feature>
<evidence type="ECO:0000256" key="11">
    <source>
        <dbReference type="ARBA" id="ARBA00048841"/>
    </source>
</evidence>
<dbReference type="GO" id="GO:0004412">
    <property type="term" value="F:homoserine dehydrogenase activity"/>
    <property type="evidence" value="ECO:0007669"/>
    <property type="project" value="UniProtKB-EC"/>
</dbReference>
<keyword evidence="10 13" id="KW-0486">Methionine biosynthesis</keyword>
<evidence type="ECO:0000256" key="2">
    <source>
        <dbReference type="ARBA" id="ARBA00005056"/>
    </source>
</evidence>
<dbReference type="Gene3D" id="3.30.360.10">
    <property type="entry name" value="Dihydrodipicolinate Reductase, domain 2"/>
    <property type="match status" value="1"/>
</dbReference>
<keyword evidence="8 13" id="KW-0521">NADP</keyword>
<dbReference type="InterPro" id="IPR036291">
    <property type="entry name" value="NAD(P)-bd_dom_sf"/>
</dbReference>
<comment type="pathway">
    <text evidence="2">Amino-acid biosynthesis; L-threonine biosynthesis; L-threonine from L-aspartate: step 3/5.</text>
</comment>
<dbReference type="EC" id="1.1.1.3" evidence="5 13"/>
<gene>
    <name evidence="19" type="ORF">E2F49_07295</name>
</gene>
<dbReference type="GO" id="GO:0050661">
    <property type="term" value="F:NADP binding"/>
    <property type="evidence" value="ECO:0007669"/>
    <property type="project" value="InterPro"/>
</dbReference>
<organism evidence="19 20">
    <name type="scientific">Luteimonas terrae</name>
    <dbReference type="NCBI Taxonomy" id="1530191"/>
    <lineage>
        <taxon>Bacteria</taxon>
        <taxon>Pseudomonadati</taxon>
        <taxon>Pseudomonadota</taxon>
        <taxon>Gammaproteobacteria</taxon>
        <taxon>Lysobacterales</taxon>
        <taxon>Lysobacteraceae</taxon>
        <taxon>Luteimonas</taxon>
    </lineage>
</organism>
<dbReference type="PANTHER" id="PTHR43070">
    <property type="match status" value="1"/>
</dbReference>
<name>A0A4R5UES3_9GAMM</name>
<evidence type="ECO:0000256" key="3">
    <source>
        <dbReference type="ARBA" id="ARBA00005062"/>
    </source>
</evidence>
<comment type="catalytic activity">
    <reaction evidence="12">
        <text>L-homoserine + NAD(+) = L-aspartate 4-semialdehyde + NADH + H(+)</text>
        <dbReference type="Rhea" id="RHEA:15757"/>
        <dbReference type="ChEBI" id="CHEBI:15378"/>
        <dbReference type="ChEBI" id="CHEBI:57476"/>
        <dbReference type="ChEBI" id="CHEBI:57540"/>
        <dbReference type="ChEBI" id="CHEBI:57945"/>
        <dbReference type="ChEBI" id="CHEBI:537519"/>
        <dbReference type="EC" id="1.1.1.3"/>
    </reaction>
    <physiologicalReaction direction="right-to-left" evidence="12">
        <dbReference type="Rhea" id="RHEA:15759"/>
    </physiologicalReaction>
</comment>